<evidence type="ECO:0000256" key="1">
    <source>
        <dbReference type="PROSITE-ProRule" id="PRU00169"/>
    </source>
</evidence>
<dbReference type="PROSITE" id="PS50921">
    <property type="entry name" value="ANTAR"/>
    <property type="match status" value="1"/>
</dbReference>
<dbReference type="Gene3D" id="1.10.10.10">
    <property type="entry name" value="Winged helix-like DNA-binding domain superfamily/Winged helix DNA-binding domain"/>
    <property type="match status" value="1"/>
</dbReference>
<evidence type="ECO:0000259" key="3">
    <source>
        <dbReference type="PROSITE" id="PS50921"/>
    </source>
</evidence>
<evidence type="ECO:0000313" key="5">
    <source>
        <dbReference type="Proteomes" id="UP000285092"/>
    </source>
</evidence>
<keyword evidence="1" id="KW-0597">Phosphoprotein</keyword>
<accession>A0A418NHF2</accession>
<evidence type="ECO:0000259" key="2">
    <source>
        <dbReference type="PROSITE" id="PS50110"/>
    </source>
</evidence>
<dbReference type="InterPro" id="IPR011006">
    <property type="entry name" value="CheY-like_superfamily"/>
</dbReference>
<dbReference type="Pfam" id="PF03861">
    <property type="entry name" value="ANTAR"/>
    <property type="match status" value="1"/>
</dbReference>
<dbReference type="OrthoDB" id="9795002at2"/>
<dbReference type="SMART" id="SM01012">
    <property type="entry name" value="ANTAR"/>
    <property type="match status" value="1"/>
</dbReference>
<organism evidence="4 5">
    <name type="scientific">Pelagerythrobacter aerophilus</name>
    <dbReference type="NCBI Taxonomy" id="2306995"/>
    <lineage>
        <taxon>Bacteria</taxon>
        <taxon>Pseudomonadati</taxon>
        <taxon>Pseudomonadota</taxon>
        <taxon>Alphaproteobacteria</taxon>
        <taxon>Sphingomonadales</taxon>
        <taxon>Erythrobacteraceae</taxon>
        <taxon>Pelagerythrobacter</taxon>
    </lineage>
</organism>
<protein>
    <submittedName>
        <fullName evidence="4">ANTAR domain-containing protein</fullName>
    </submittedName>
</protein>
<comment type="caution">
    <text evidence="4">The sequence shown here is derived from an EMBL/GenBank/DDBJ whole genome shotgun (WGS) entry which is preliminary data.</text>
</comment>
<dbReference type="InterPro" id="IPR001789">
    <property type="entry name" value="Sig_transdc_resp-reg_receiver"/>
</dbReference>
<keyword evidence="5" id="KW-1185">Reference proteome</keyword>
<dbReference type="RefSeq" id="WP_119513367.1">
    <property type="nucleotide sequence ID" value="NZ_QXFK01000016.1"/>
</dbReference>
<dbReference type="InterPro" id="IPR036388">
    <property type="entry name" value="WH-like_DNA-bd_sf"/>
</dbReference>
<name>A0A418NHF2_9SPHN</name>
<evidence type="ECO:0000313" key="4">
    <source>
        <dbReference type="EMBL" id="RIV78093.1"/>
    </source>
</evidence>
<gene>
    <name evidence="4" type="ORF">D2V04_09430</name>
</gene>
<dbReference type="Gene3D" id="3.40.50.2300">
    <property type="match status" value="1"/>
</dbReference>
<sequence>MRIAIIDESTTRASIIEDGLAQLADSEIFILTERQGLISRLEAFAPDVVLIDLGNPSRDVLEEYFAVSRVLARPIAMFVDESDDEAIAASIDAGVSAYVVDGLSAHRIRPLLDLAIKRFNAFARLQADLAAAEGKLAERETIDRAKRILMDSKKLSEPEAYAELRRKAMSSNRRIAEIAEAVVTAHDLLGDGT</sequence>
<dbReference type="PIRSF" id="PIRSF036382">
    <property type="entry name" value="RR_antiterm"/>
    <property type="match status" value="1"/>
</dbReference>
<dbReference type="SUPFAM" id="SSF52172">
    <property type="entry name" value="CheY-like"/>
    <property type="match status" value="1"/>
</dbReference>
<dbReference type="GO" id="GO:0000160">
    <property type="term" value="P:phosphorelay signal transduction system"/>
    <property type="evidence" value="ECO:0007669"/>
    <property type="project" value="InterPro"/>
</dbReference>
<dbReference type="GO" id="GO:0003723">
    <property type="term" value="F:RNA binding"/>
    <property type="evidence" value="ECO:0007669"/>
    <property type="project" value="InterPro"/>
</dbReference>
<dbReference type="AlphaFoldDB" id="A0A418NHF2"/>
<feature type="domain" description="Response regulatory" evidence="2">
    <location>
        <begin position="2"/>
        <end position="116"/>
    </location>
</feature>
<feature type="domain" description="ANTAR" evidence="3">
    <location>
        <begin position="122"/>
        <end position="183"/>
    </location>
</feature>
<dbReference type="Proteomes" id="UP000285092">
    <property type="component" value="Unassembled WGS sequence"/>
</dbReference>
<dbReference type="EMBL" id="QXFK01000016">
    <property type="protein sequence ID" value="RIV78093.1"/>
    <property type="molecule type" value="Genomic_DNA"/>
</dbReference>
<dbReference type="PROSITE" id="PS50110">
    <property type="entry name" value="RESPONSE_REGULATORY"/>
    <property type="match status" value="1"/>
</dbReference>
<dbReference type="InterPro" id="IPR008327">
    <property type="entry name" value="Sig_transdc_resp-reg_antiterm"/>
</dbReference>
<proteinExistence type="predicted"/>
<reference evidence="4 5" key="1">
    <citation type="submission" date="2018-08" db="EMBL/GenBank/DDBJ databases">
        <title>Altererythrobacter sp.Ery1 and Ery12, the genome sequencing of novel strains in genus Alterythrobacter.</title>
        <authorList>
            <person name="Cheng H."/>
            <person name="Wu Y.-H."/>
            <person name="Fang C."/>
            <person name="Xu X.-W."/>
        </authorList>
    </citation>
    <scope>NUCLEOTIDE SEQUENCE [LARGE SCALE GENOMIC DNA]</scope>
    <source>
        <strain evidence="4 5">Ery1</strain>
    </source>
</reference>
<dbReference type="InterPro" id="IPR005561">
    <property type="entry name" value="ANTAR"/>
</dbReference>
<feature type="modified residue" description="4-aspartylphosphate" evidence="1">
    <location>
        <position position="52"/>
    </location>
</feature>